<gene>
    <name evidence="1" type="ORF">T07_5485</name>
</gene>
<evidence type="ECO:0000313" key="2">
    <source>
        <dbReference type="Proteomes" id="UP000054630"/>
    </source>
</evidence>
<evidence type="ECO:0000313" key="1">
    <source>
        <dbReference type="EMBL" id="KRX11315.1"/>
    </source>
</evidence>
<proteinExistence type="predicted"/>
<dbReference type="EMBL" id="JYDL01002565">
    <property type="protein sequence ID" value="KRX11315.1"/>
    <property type="molecule type" value="Genomic_DNA"/>
</dbReference>
<organism evidence="1 2">
    <name type="scientific">Trichinella nelsoni</name>
    <dbReference type="NCBI Taxonomy" id="6336"/>
    <lineage>
        <taxon>Eukaryota</taxon>
        <taxon>Metazoa</taxon>
        <taxon>Ecdysozoa</taxon>
        <taxon>Nematoda</taxon>
        <taxon>Enoplea</taxon>
        <taxon>Dorylaimia</taxon>
        <taxon>Trichinellida</taxon>
        <taxon>Trichinellidae</taxon>
        <taxon>Trichinella</taxon>
    </lineage>
</organism>
<name>A0A0V0RA31_9BILA</name>
<reference evidence="1 2" key="1">
    <citation type="submission" date="2015-01" db="EMBL/GenBank/DDBJ databases">
        <title>Evolution of Trichinella species and genotypes.</title>
        <authorList>
            <person name="Korhonen P.K."/>
            <person name="Edoardo P."/>
            <person name="Giuseppe L.R."/>
            <person name="Gasser R.B."/>
        </authorList>
    </citation>
    <scope>NUCLEOTIDE SEQUENCE [LARGE SCALE GENOMIC DNA]</scope>
    <source>
        <strain evidence="1">ISS37</strain>
    </source>
</reference>
<protein>
    <submittedName>
        <fullName evidence="1">Uncharacterized protein</fullName>
    </submittedName>
</protein>
<dbReference type="Proteomes" id="UP000054630">
    <property type="component" value="Unassembled WGS sequence"/>
</dbReference>
<accession>A0A0V0RA31</accession>
<sequence>MFTNKKLDKKATMTPICLQIKSPHDPNMFTNKK</sequence>
<comment type="caution">
    <text evidence="1">The sequence shown here is derived from an EMBL/GenBank/DDBJ whole genome shotgun (WGS) entry which is preliminary data.</text>
</comment>
<keyword evidence="2" id="KW-1185">Reference proteome</keyword>
<dbReference type="AlphaFoldDB" id="A0A0V0RA31"/>